<feature type="transmembrane region" description="Helical" evidence="2">
    <location>
        <begin position="124"/>
        <end position="152"/>
    </location>
</feature>
<evidence type="ECO:0000256" key="1">
    <source>
        <dbReference type="SAM" id="MobiDB-lite"/>
    </source>
</evidence>
<feature type="region of interest" description="Disordered" evidence="1">
    <location>
        <begin position="1"/>
        <end position="23"/>
    </location>
</feature>
<name>A0A0B5DDA5_9CORY</name>
<keyword evidence="2" id="KW-1133">Transmembrane helix</keyword>
<dbReference type="RefSeq" id="WP_040086386.1">
    <property type="nucleotide sequence ID" value="NZ_BCSU01000009.1"/>
</dbReference>
<dbReference type="EMBL" id="CP005286">
    <property type="protein sequence ID" value="AJE33754.1"/>
    <property type="molecule type" value="Genomic_DNA"/>
</dbReference>
<keyword evidence="4" id="KW-1185">Reference proteome</keyword>
<dbReference type="STRING" id="1223515.B842_09525"/>
<accession>A0A0B5DDA5</accession>
<feature type="transmembrane region" description="Helical" evidence="2">
    <location>
        <begin position="54"/>
        <end position="75"/>
    </location>
</feature>
<dbReference type="AlphaFoldDB" id="A0A0B5DDA5"/>
<evidence type="ECO:0000313" key="3">
    <source>
        <dbReference type="EMBL" id="AJE33754.1"/>
    </source>
</evidence>
<dbReference type="KEGG" id="chm:B842_09525"/>
<feature type="transmembrane region" description="Helical" evidence="2">
    <location>
        <begin position="87"/>
        <end position="112"/>
    </location>
</feature>
<protein>
    <submittedName>
        <fullName evidence="3">Uncharacterized protein</fullName>
    </submittedName>
</protein>
<gene>
    <name evidence="3" type="ORF">B842_09525</name>
</gene>
<organism evidence="3 4">
    <name type="scientific">Corynebacterium humireducens NBRC 106098 = DSM 45392</name>
    <dbReference type="NCBI Taxonomy" id="1223515"/>
    <lineage>
        <taxon>Bacteria</taxon>
        <taxon>Bacillati</taxon>
        <taxon>Actinomycetota</taxon>
        <taxon>Actinomycetes</taxon>
        <taxon>Mycobacteriales</taxon>
        <taxon>Corynebacteriaceae</taxon>
        <taxon>Corynebacterium</taxon>
    </lineage>
</organism>
<dbReference type="HOGENOM" id="CLU_1657893_0_0_11"/>
<keyword evidence="2" id="KW-0472">Membrane</keyword>
<proteinExistence type="predicted"/>
<dbReference type="Proteomes" id="UP000031524">
    <property type="component" value="Chromosome"/>
</dbReference>
<keyword evidence="2" id="KW-0812">Transmembrane</keyword>
<evidence type="ECO:0000313" key="4">
    <source>
        <dbReference type="Proteomes" id="UP000031524"/>
    </source>
</evidence>
<reference evidence="3 4" key="1">
    <citation type="submission" date="2013-04" db="EMBL/GenBank/DDBJ databases">
        <title>Complete genome sequence of Corynebacterium humireducens DSM 45392(T), isolated from a wastewater-fed microbial fuel cell.</title>
        <authorList>
            <person name="Ruckert C."/>
            <person name="Albersmeier A."/>
            <person name="Kalinowski J."/>
        </authorList>
    </citation>
    <scope>NUCLEOTIDE SEQUENCE [LARGE SCALE GENOMIC DNA]</scope>
    <source>
        <strain evidence="4">MFC-5</strain>
    </source>
</reference>
<sequence length="162" mass="17751">MTFQGPERIGWDEPDSSAGHGHTQPESYVYGQPVADTERRHVSARGVNPLQAPWNLLISAGLYLLGVGYLTYLLISHVNSTPLRHDFYWEFFTLKVVALVAIVVLVGAMLLAQPWGRYGLSAVTVVGILVVVLPGFWPASLLGIAAGVALWLPRGHAWFGFR</sequence>
<evidence type="ECO:0000256" key="2">
    <source>
        <dbReference type="SAM" id="Phobius"/>
    </source>
</evidence>